<protein>
    <recommendedName>
        <fullName evidence="1">Beta-agarase/YXIM esterase-like galactose-binding domain-containing protein</fullName>
    </recommendedName>
</protein>
<feature type="non-terminal residue" evidence="2">
    <location>
        <position position="113"/>
    </location>
</feature>
<sequence>MLTRNDQYDPSIGYGWDAIEVYEISRGGDDLTRDFNYTRDNTFLLDLANGEYDVIVTLGDTGGAHDLMGVYLEDVQVDTVSTAAGETVANTYRVSVSDSQLNLHLIDLGGSDP</sequence>
<dbReference type="InterPro" id="IPR049033">
    <property type="entry name" value="AGA-YXIM_GBD"/>
</dbReference>
<organism evidence="2">
    <name type="scientific">marine sediment metagenome</name>
    <dbReference type="NCBI Taxonomy" id="412755"/>
    <lineage>
        <taxon>unclassified sequences</taxon>
        <taxon>metagenomes</taxon>
        <taxon>ecological metagenomes</taxon>
    </lineage>
</organism>
<evidence type="ECO:0000259" key="1">
    <source>
        <dbReference type="Pfam" id="PF21254"/>
    </source>
</evidence>
<dbReference type="Pfam" id="PF21254">
    <property type="entry name" value="AGA-YXIM_GBD"/>
    <property type="match status" value="1"/>
</dbReference>
<dbReference type="EMBL" id="BARS01058139">
    <property type="protein sequence ID" value="GAG45820.1"/>
    <property type="molecule type" value="Genomic_DNA"/>
</dbReference>
<proteinExistence type="predicted"/>
<evidence type="ECO:0000313" key="2">
    <source>
        <dbReference type="EMBL" id="GAG45820.1"/>
    </source>
</evidence>
<name>X0XRE1_9ZZZZ</name>
<gene>
    <name evidence="2" type="ORF">S01H1_84938</name>
</gene>
<feature type="domain" description="Beta-agarase/YXIM esterase-like galactose-binding" evidence="1">
    <location>
        <begin position="5"/>
        <end position="104"/>
    </location>
</feature>
<dbReference type="SUPFAM" id="SSF49785">
    <property type="entry name" value="Galactose-binding domain-like"/>
    <property type="match status" value="1"/>
</dbReference>
<dbReference type="AlphaFoldDB" id="X0XRE1"/>
<dbReference type="InterPro" id="IPR008979">
    <property type="entry name" value="Galactose-bd-like_sf"/>
</dbReference>
<dbReference type="Gene3D" id="2.60.120.430">
    <property type="entry name" value="Galactose-binding lectin"/>
    <property type="match status" value="1"/>
</dbReference>
<reference evidence="2" key="1">
    <citation type="journal article" date="2014" name="Front. Microbiol.">
        <title>High frequency of phylogenetically diverse reductive dehalogenase-homologous genes in deep subseafloor sedimentary metagenomes.</title>
        <authorList>
            <person name="Kawai M."/>
            <person name="Futagami T."/>
            <person name="Toyoda A."/>
            <person name="Takaki Y."/>
            <person name="Nishi S."/>
            <person name="Hori S."/>
            <person name="Arai W."/>
            <person name="Tsubouchi T."/>
            <person name="Morono Y."/>
            <person name="Uchiyama I."/>
            <person name="Ito T."/>
            <person name="Fujiyama A."/>
            <person name="Inagaki F."/>
            <person name="Takami H."/>
        </authorList>
    </citation>
    <scope>NUCLEOTIDE SEQUENCE</scope>
    <source>
        <strain evidence="2">Expedition CK06-06</strain>
    </source>
</reference>
<comment type="caution">
    <text evidence="2">The sequence shown here is derived from an EMBL/GenBank/DDBJ whole genome shotgun (WGS) entry which is preliminary data.</text>
</comment>
<accession>X0XRE1</accession>